<keyword evidence="2 7" id="KW-0813">Transport</keyword>
<dbReference type="EMBL" id="VRMG01000006">
    <property type="protein sequence ID" value="TXN30717.1"/>
    <property type="molecule type" value="Genomic_DNA"/>
</dbReference>
<keyword evidence="5 7" id="KW-1133">Transmembrane helix</keyword>
<evidence type="ECO:0000256" key="1">
    <source>
        <dbReference type="ARBA" id="ARBA00004651"/>
    </source>
</evidence>
<evidence type="ECO:0000313" key="9">
    <source>
        <dbReference type="EMBL" id="TXN30717.1"/>
    </source>
</evidence>
<feature type="transmembrane region" description="Helical" evidence="7">
    <location>
        <begin position="171"/>
        <end position="190"/>
    </location>
</feature>
<dbReference type="GO" id="GO:0055085">
    <property type="term" value="P:transmembrane transport"/>
    <property type="evidence" value="ECO:0007669"/>
    <property type="project" value="InterPro"/>
</dbReference>
<evidence type="ECO:0000259" key="8">
    <source>
        <dbReference type="PROSITE" id="PS50928"/>
    </source>
</evidence>
<evidence type="ECO:0000256" key="2">
    <source>
        <dbReference type="ARBA" id="ARBA00022448"/>
    </source>
</evidence>
<dbReference type="AlphaFoldDB" id="A0A5C8UQH4"/>
<feature type="transmembrane region" description="Helical" evidence="7">
    <location>
        <begin position="144"/>
        <end position="165"/>
    </location>
</feature>
<evidence type="ECO:0000256" key="6">
    <source>
        <dbReference type="ARBA" id="ARBA00023136"/>
    </source>
</evidence>
<dbReference type="PANTHER" id="PTHR43386:SF1">
    <property type="entry name" value="D,D-DIPEPTIDE TRANSPORT SYSTEM PERMEASE PROTEIN DDPC-RELATED"/>
    <property type="match status" value="1"/>
</dbReference>
<dbReference type="CDD" id="cd06261">
    <property type="entry name" value="TM_PBP2"/>
    <property type="match status" value="1"/>
</dbReference>
<dbReference type="Gene3D" id="1.10.3720.10">
    <property type="entry name" value="MetI-like"/>
    <property type="match status" value="1"/>
</dbReference>
<dbReference type="Pfam" id="PF12911">
    <property type="entry name" value="OppC_N"/>
    <property type="match status" value="1"/>
</dbReference>
<evidence type="ECO:0000256" key="4">
    <source>
        <dbReference type="ARBA" id="ARBA00022692"/>
    </source>
</evidence>
<dbReference type="InterPro" id="IPR035906">
    <property type="entry name" value="MetI-like_sf"/>
</dbReference>
<organism evidence="9 10">
    <name type="scientific">Lacisediminihabitans profunda</name>
    <dbReference type="NCBI Taxonomy" id="2594790"/>
    <lineage>
        <taxon>Bacteria</taxon>
        <taxon>Bacillati</taxon>
        <taxon>Actinomycetota</taxon>
        <taxon>Actinomycetes</taxon>
        <taxon>Micrococcales</taxon>
        <taxon>Microbacteriaceae</taxon>
        <taxon>Lacisediminihabitans</taxon>
    </lineage>
</organism>
<dbReference type="InterPro" id="IPR025966">
    <property type="entry name" value="OppC_N"/>
</dbReference>
<dbReference type="Proteomes" id="UP000321379">
    <property type="component" value="Unassembled WGS sequence"/>
</dbReference>
<dbReference type="InterPro" id="IPR000515">
    <property type="entry name" value="MetI-like"/>
</dbReference>
<feature type="transmembrane region" description="Helical" evidence="7">
    <location>
        <begin position="31"/>
        <end position="55"/>
    </location>
</feature>
<keyword evidence="10" id="KW-1185">Reference proteome</keyword>
<keyword evidence="4 7" id="KW-0812">Transmembrane</keyword>
<protein>
    <submittedName>
        <fullName evidence="9">ABC transporter permease</fullName>
    </submittedName>
</protein>
<keyword evidence="6 7" id="KW-0472">Membrane</keyword>
<comment type="subcellular location">
    <subcellularLocation>
        <location evidence="1 7">Cell membrane</location>
        <topology evidence="1 7">Multi-pass membrane protein</topology>
    </subcellularLocation>
</comment>
<feature type="transmembrane region" description="Helical" evidence="7">
    <location>
        <begin position="109"/>
        <end position="137"/>
    </location>
</feature>
<dbReference type="Pfam" id="PF00528">
    <property type="entry name" value="BPD_transp_1"/>
    <property type="match status" value="1"/>
</dbReference>
<name>A0A5C8UQH4_9MICO</name>
<comment type="caution">
    <text evidence="9">The sequence shown here is derived from an EMBL/GenBank/DDBJ whole genome shotgun (WGS) entry which is preliminary data.</text>
</comment>
<dbReference type="SUPFAM" id="SSF161098">
    <property type="entry name" value="MetI-like"/>
    <property type="match status" value="1"/>
</dbReference>
<feature type="transmembrane region" description="Helical" evidence="7">
    <location>
        <begin position="278"/>
        <end position="297"/>
    </location>
</feature>
<evidence type="ECO:0000256" key="7">
    <source>
        <dbReference type="RuleBase" id="RU363032"/>
    </source>
</evidence>
<sequence length="313" mass="33139">MRRLVTAIGSARSDAPTGLRRVAGRLRADRWATTGLVVIGLFVLAAVFAGPLTAISGQNPYTYHLDRLDDSGSPLGFGGGISPTHWFGVEPLTGRDLFAIVVFGSRTSLLVSVSATVLAVVVGVLVGITTGFFGGWYDRTLSRVIDVLFGFPSLVFMISLTAIVPTSFPKPLLIILVIGFFGWPSIARVVRGQTLSLRERNFVVASNAMGGGPWHIIAHQVLPNVSATIIVFATISIPSMIGVEAALSFLGVGVPPPTPSWGRTIGDAVTWVQTDPSYLVFPGAALFLVTLAFNVVGDGLRDALDPRRGVVSR</sequence>
<dbReference type="PANTHER" id="PTHR43386">
    <property type="entry name" value="OLIGOPEPTIDE TRANSPORT SYSTEM PERMEASE PROTEIN APPC"/>
    <property type="match status" value="1"/>
</dbReference>
<evidence type="ECO:0000313" key="10">
    <source>
        <dbReference type="Proteomes" id="UP000321379"/>
    </source>
</evidence>
<evidence type="ECO:0000256" key="5">
    <source>
        <dbReference type="ARBA" id="ARBA00022989"/>
    </source>
</evidence>
<proteinExistence type="inferred from homology"/>
<reference evidence="9 10" key="1">
    <citation type="submission" date="2019-08" db="EMBL/GenBank/DDBJ databases">
        <title>Bacterial whole genome sequence for Glaciihabitans sp. CHu50b-6-2.</title>
        <authorList>
            <person name="Jin L."/>
        </authorList>
    </citation>
    <scope>NUCLEOTIDE SEQUENCE [LARGE SCALE GENOMIC DNA]</scope>
    <source>
        <strain evidence="9 10">CHu50b-6-2</strain>
    </source>
</reference>
<dbReference type="GO" id="GO:0005886">
    <property type="term" value="C:plasma membrane"/>
    <property type="evidence" value="ECO:0007669"/>
    <property type="project" value="UniProtKB-SubCell"/>
</dbReference>
<feature type="transmembrane region" description="Helical" evidence="7">
    <location>
        <begin position="229"/>
        <end position="252"/>
    </location>
</feature>
<dbReference type="InterPro" id="IPR050366">
    <property type="entry name" value="BP-dependent_transpt_permease"/>
</dbReference>
<dbReference type="PROSITE" id="PS50928">
    <property type="entry name" value="ABC_TM1"/>
    <property type="match status" value="1"/>
</dbReference>
<comment type="similarity">
    <text evidence="7">Belongs to the binding-protein-dependent transport system permease family.</text>
</comment>
<accession>A0A5C8UQH4</accession>
<keyword evidence="3" id="KW-1003">Cell membrane</keyword>
<gene>
    <name evidence="9" type="ORF">FVP33_08995</name>
</gene>
<feature type="domain" description="ABC transmembrane type-1" evidence="8">
    <location>
        <begin position="105"/>
        <end position="297"/>
    </location>
</feature>
<evidence type="ECO:0000256" key="3">
    <source>
        <dbReference type="ARBA" id="ARBA00022475"/>
    </source>
</evidence>